<reference evidence="2 3" key="1">
    <citation type="submission" date="2020-10" db="EMBL/GenBank/DDBJ databases">
        <title>The Coptis chinensis genome and diversification of protoberbering-type alkaloids.</title>
        <authorList>
            <person name="Wang B."/>
            <person name="Shu S."/>
            <person name="Song C."/>
            <person name="Liu Y."/>
        </authorList>
    </citation>
    <scope>NUCLEOTIDE SEQUENCE [LARGE SCALE GENOMIC DNA]</scope>
    <source>
        <strain evidence="2">HL-2020</strain>
        <tissue evidence="2">Leaf</tissue>
    </source>
</reference>
<evidence type="ECO:0000313" key="3">
    <source>
        <dbReference type="Proteomes" id="UP000631114"/>
    </source>
</evidence>
<dbReference type="Proteomes" id="UP000631114">
    <property type="component" value="Unassembled WGS sequence"/>
</dbReference>
<sequence length="81" mass="8862">SSVDTLETSKDCHGNSGNSNGSMDVRVRHGDNVLNKLMDLPPQITPLLIFISKKSGDQRGDLLKPHLHILLKPIQVSAFSE</sequence>
<protein>
    <submittedName>
        <fullName evidence="2">Uncharacterized protein</fullName>
    </submittedName>
</protein>
<name>A0A835MDT3_9MAGN</name>
<accession>A0A835MDT3</accession>
<dbReference type="EMBL" id="JADFTS010000001">
    <property type="protein sequence ID" value="KAF9623409.1"/>
    <property type="molecule type" value="Genomic_DNA"/>
</dbReference>
<dbReference type="OrthoDB" id="242257at2759"/>
<gene>
    <name evidence="2" type="ORF">IFM89_002993</name>
</gene>
<evidence type="ECO:0000256" key="1">
    <source>
        <dbReference type="SAM" id="MobiDB-lite"/>
    </source>
</evidence>
<proteinExistence type="predicted"/>
<organism evidence="2 3">
    <name type="scientific">Coptis chinensis</name>
    <dbReference type="NCBI Taxonomy" id="261450"/>
    <lineage>
        <taxon>Eukaryota</taxon>
        <taxon>Viridiplantae</taxon>
        <taxon>Streptophyta</taxon>
        <taxon>Embryophyta</taxon>
        <taxon>Tracheophyta</taxon>
        <taxon>Spermatophyta</taxon>
        <taxon>Magnoliopsida</taxon>
        <taxon>Ranunculales</taxon>
        <taxon>Ranunculaceae</taxon>
        <taxon>Coptidoideae</taxon>
        <taxon>Coptis</taxon>
    </lineage>
</organism>
<dbReference type="AlphaFoldDB" id="A0A835MDT3"/>
<feature type="non-terminal residue" evidence="2">
    <location>
        <position position="81"/>
    </location>
</feature>
<keyword evidence="3" id="KW-1185">Reference proteome</keyword>
<comment type="caution">
    <text evidence="2">The sequence shown here is derived from an EMBL/GenBank/DDBJ whole genome shotgun (WGS) entry which is preliminary data.</text>
</comment>
<evidence type="ECO:0000313" key="2">
    <source>
        <dbReference type="EMBL" id="KAF9623409.1"/>
    </source>
</evidence>
<feature type="region of interest" description="Disordered" evidence="1">
    <location>
        <begin position="1"/>
        <end position="26"/>
    </location>
</feature>